<dbReference type="AlphaFoldDB" id="A0A2N1PU92"/>
<dbReference type="GO" id="GO:0051301">
    <property type="term" value="P:cell division"/>
    <property type="evidence" value="ECO:0007669"/>
    <property type="project" value="UniProtKB-UniRule"/>
</dbReference>
<sequence length="338" mass="37989">MKGKNRITLTDKIKAEMYKKCELSDCCVASELLALLLAEGSMGIAPDRSLSLVLNTHSARLAKRCYMHMSHLGVEATHSTWTDRRLSFGKSYKISVQGAQPITSALRALAKSPISPMPDLDSPMLSLMNLKEIHPSTRECCTESFLRGLFISRGSLTTGTGYNLELNVNDPDLLERILAFLSDLGLEMKSRVRNRKPLAYSKCFQTIADFLGMSGSHRIVMELVNNKLVKEVRNKINRTVNCDSANLNKTVNTAQQQMRIIDAIDHLLGLDNLPDKIASVASLRLKFPYESYEALGKLHDPRLTKSRIQYRLKQLEKIYLREIRRIGDSDDLSADMQA</sequence>
<evidence type="ECO:0000259" key="6">
    <source>
        <dbReference type="Pfam" id="PF10298"/>
    </source>
</evidence>
<dbReference type="NCBIfam" id="TIGR00647">
    <property type="entry name" value="DNA_bind_WhiA"/>
    <property type="match status" value="1"/>
</dbReference>
<evidence type="ECO:0000313" key="8">
    <source>
        <dbReference type="EMBL" id="PKK91898.1"/>
    </source>
</evidence>
<dbReference type="Proteomes" id="UP000233256">
    <property type="component" value="Unassembled WGS sequence"/>
</dbReference>
<evidence type="ECO:0000256" key="1">
    <source>
        <dbReference type="ARBA" id="ARBA00022618"/>
    </source>
</evidence>
<evidence type="ECO:0000256" key="3">
    <source>
        <dbReference type="ARBA" id="ARBA00023306"/>
    </source>
</evidence>
<comment type="caution">
    <text evidence="8">The sequence shown here is derived from an EMBL/GenBank/DDBJ whole genome shotgun (WGS) entry which is preliminary data.</text>
</comment>
<evidence type="ECO:0000313" key="9">
    <source>
        <dbReference type="Proteomes" id="UP000233256"/>
    </source>
</evidence>
<dbReference type="Pfam" id="PF10298">
    <property type="entry name" value="WhiA_N"/>
    <property type="match status" value="1"/>
</dbReference>
<dbReference type="PANTHER" id="PTHR37307:SF1">
    <property type="entry name" value="CELL DIVISION PROTEIN WHIA-RELATED"/>
    <property type="match status" value="1"/>
</dbReference>
<dbReference type="GO" id="GO:0043937">
    <property type="term" value="P:regulation of sporulation"/>
    <property type="evidence" value="ECO:0007669"/>
    <property type="project" value="InterPro"/>
</dbReference>
<dbReference type="SUPFAM" id="SSF55608">
    <property type="entry name" value="Homing endonucleases"/>
    <property type="match status" value="1"/>
</dbReference>
<keyword evidence="1 4" id="KW-0132">Cell division</keyword>
<comment type="function">
    <text evidence="4">Involved in cell division and chromosome segregation.</text>
</comment>
<dbReference type="EMBL" id="PGXC01000001">
    <property type="protein sequence ID" value="PKK91898.1"/>
    <property type="molecule type" value="Genomic_DNA"/>
</dbReference>
<feature type="domain" description="Sporulation transcription regulator WhiA N-terminal" evidence="6">
    <location>
        <begin position="25"/>
        <end position="97"/>
    </location>
</feature>
<name>A0A2N1PU92_9BACT</name>
<organism evidence="8 9">
    <name type="scientific">Candidatus Wallbacteria bacterium HGW-Wallbacteria-1</name>
    <dbReference type="NCBI Taxonomy" id="2013854"/>
    <lineage>
        <taxon>Bacteria</taxon>
        <taxon>Candidatus Walliibacteriota</taxon>
    </lineage>
</organism>
<keyword evidence="2 4" id="KW-0238">DNA-binding</keyword>
<evidence type="ECO:0000256" key="2">
    <source>
        <dbReference type="ARBA" id="ARBA00023125"/>
    </source>
</evidence>
<dbReference type="Gene3D" id="3.10.28.10">
    <property type="entry name" value="Homing endonucleases"/>
    <property type="match status" value="1"/>
</dbReference>
<keyword evidence="3 4" id="KW-0131">Cell cycle</keyword>
<reference evidence="8 9" key="1">
    <citation type="journal article" date="2017" name="ISME J.">
        <title>Potential for microbial H2 and metal transformations associated with novel bacteria and archaea in deep terrestrial subsurface sediments.</title>
        <authorList>
            <person name="Hernsdorf A.W."/>
            <person name="Amano Y."/>
            <person name="Miyakawa K."/>
            <person name="Ise K."/>
            <person name="Suzuki Y."/>
            <person name="Anantharaman K."/>
            <person name="Probst A."/>
            <person name="Burstein D."/>
            <person name="Thomas B.C."/>
            <person name="Banfield J.F."/>
        </authorList>
    </citation>
    <scope>NUCLEOTIDE SEQUENCE [LARGE SCALE GENOMIC DNA]</scope>
    <source>
        <strain evidence="8">HGW-Wallbacteria-1</strain>
    </source>
</reference>
<evidence type="ECO:0000256" key="4">
    <source>
        <dbReference type="HAMAP-Rule" id="MF_01420"/>
    </source>
</evidence>
<dbReference type="InterPro" id="IPR003802">
    <property type="entry name" value="Sporulation_regulator_WhiA"/>
</dbReference>
<dbReference type="GO" id="GO:0003677">
    <property type="term" value="F:DNA binding"/>
    <property type="evidence" value="ECO:0007669"/>
    <property type="project" value="UniProtKB-UniRule"/>
</dbReference>
<protein>
    <recommendedName>
        <fullName evidence="4">Probable cell division protein WhiA</fullName>
    </recommendedName>
</protein>
<dbReference type="Pfam" id="PF14527">
    <property type="entry name" value="LAGLIDADG_WhiA"/>
    <property type="match status" value="1"/>
</dbReference>
<gene>
    <name evidence="4 8" type="primary">whiA</name>
    <name evidence="8" type="ORF">CVV64_00280</name>
</gene>
<dbReference type="InterPro" id="IPR027434">
    <property type="entry name" value="Homing_endonucl"/>
</dbReference>
<dbReference type="InterPro" id="IPR018478">
    <property type="entry name" value="Sporu_reg_WhiA_N_dom"/>
</dbReference>
<dbReference type="Pfam" id="PF02650">
    <property type="entry name" value="HTH_WhiA"/>
    <property type="match status" value="1"/>
</dbReference>
<proteinExistence type="inferred from homology"/>
<evidence type="ECO:0000259" key="7">
    <source>
        <dbReference type="Pfam" id="PF14527"/>
    </source>
</evidence>
<dbReference type="HAMAP" id="MF_01420">
    <property type="entry name" value="HTH_type_WhiA"/>
    <property type="match status" value="1"/>
</dbReference>
<comment type="similarity">
    <text evidence="4">Belongs to the WhiA family.</text>
</comment>
<accession>A0A2N1PU92</accession>
<dbReference type="PANTHER" id="PTHR37307">
    <property type="entry name" value="CELL DIVISION PROTEIN WHIA-RELATED"/>
    <property type="match status" value="1"/>
</dbReference>
<evidence type="ECO:0000259" key="5">
    <source>
        <dbReference type="Pfam" id="PF02650"/>
    </source>
</evidence>
<dbReference type="InterPro" id="IPR039518">
    <property type="entry name" value="WhiA_LAGLIDADG_dom"/>
</dbReference>
<feature type="domain" description="Sporulation regulator WhiA C-terminal" evidence="5">
    <location>
        <begin position="236"/>
        <end position="319"/>
    </location>
</feature>
<dbReference type="InterPro" id="IPR023054">
    <property type="entry name" value="Sporulation_regulator_WhiA_C"/>
</dbReference>
<feature type="domain" description="WhiA LAGLIDADG-like" evidence="7">
    <location>
        <begin position="143"/>
        <end position="233"/>
    </location>
</feature>